<dbReference type="Proteomes" id="UP000738325">
    <property type="component" value="Unassembled WGS sequence"/>
</dbReference>
<keyword evidence="1" id="KW-0479">Metal-binding</keyword>
<dbReference type="PANTHER" id="PTHR15090">
    <property type="entry name" value="SEQUESTOSOME 1-RELATED"/>
    <property type="match status" value="1"/>
</dbReference>
<dbReference type="Pfam" id="PF00569">
    <property type="entry name" value="ZZ"/>
    <property type="match status" value="1"/>
</dbReference>
<evidence type="ECO:0000256" key="2">
    <source>
        <dbReference type="ARBA" id="ARBA00022771"/>
    </source>
</evidence>
<dbReference type="Gene3D" id="3.30.60.90">
    <property type="match status" value="1"/>
</dbReference>
<evidence type="ECO:0000256" key="1">
    <source>
        <dbReference type="ARBA" id="ARBA00022723"/>
    </source>
</evidence>
<dbReference type="PROSITE" id="PS50135">
    <property type="entry name" value="ZF_ZZ_2"/>
    <property type="match status" value="1"/>
</dbReference>
<dbReference type="OrthoDB" id="661148at2759"/>
<dbReference type="GO" id="GO:0008270">
    <property type="term" value="F:zinc ion binding"/>
    <property type="evidence" value="ECO:0007669"/>
    <property type="project" value="UniProtKB-KW"/>
</dbReference>
<dbReference type="EMBL" id="JAAAIP010000956">
    <property type="protein sequence ID" value="KAG0311213.1"/>
    <property type="molecule type" value="Genomic_DNA"/>
</dbReference>
<accession>A0A9P6R285</accession>
<dbReference type="InterPro" id="IPR043145">
    <property type="entry name" value="Znf_ZZ_sf"/>
</dbReference>
<sequence length="263" mass="29795">MQEFRPVLYNSYYMAFSVETMFKEDGPAVTRTGFLTYLRAMVMSDPDEAFKDFGIFSQAMKLGPRLERSQFPREADPEVKKIAEYLKSYTTKVLLSIGMKVYDGPFCDVCYNSMGDSWYHNCQECDGNYASCQECLVLALKKHTPGHTFVPDGNRSTQASQGTVHEDITCDICFGPVVGVRHHCENCSDYDLCQSCIGLAQKKHYPGHRFKAMESSTSHQAQLNQLEDVMTRMAIANSAAHSEQMNRIGIDDCYDCGYKRCRC</sequence>
<evidence type="ECO:0000259" key="5">
    <source>
        <dbReference type="PROSITE" id="PS50135"/>
    </source>
</evidence>
<dbReference type="SUPFAM" id="SSF57850">
    <property type="entry name" value="RING/U-box"/>
    <property type="match status" value="2"/>
</dbReference>
<evidence type="ECO:0000256" key="3">
    <source>
        <dbReference type="ARBA" id="ARBA00022833"/>
    </source>
</evidence>
<evidence type="ECO:0000313" key="6">
    <source>
        <dbReference type="EMBL" id="KAG0311213.1"/>
    </source>
</evidence>
<name>A0A9P6R285_9FUNG</name>
<proteinExistence type="predicted"/>
<protein>
    <recommendedName>
        <fullName evidence="5">ZZ-type domain-containing protein</fullName>
    </recommendedName>
</protein>
<keyword evidence="3" id="KW-0862">Zinc</keyword>
<feature type="domain" description="ZZ-type" evidence="5">
    <location>
        <begin position="165"/>
        <end position="218"/>
    </location>
</feature>
<evidence type="ECO:0000256" key="4">
    <source>
        <dbReference type="PROSITE-ProRule" id="PRU00228"/>
    </source>
</evidence>
<evidence type="ECO:0000313" key="7">
    <source>
        <dbReference type="Proteomes" id="UP000738325"/>
    </source>
</evidence>
<gene>
    <name evidence="6" type="ORF">BGZ99_010318</name>
</gene>
<keyword evidence="2 4" id="KW-0863">Zinc-finger</keyword>
<dbReference type="AlphaFoldDB" id="A0A9P6R285"/>
<organism evidence="6 7">
    <name type="scientific">Dissophora globulifera</name>
    <dbReference type="NCBI Taxonomy" id="979702"/>
    <lineage>
        <taxon>Eukaryota</taxon>
        <taxon>Fungi</taxon>
        <taxon>Fungi incertae sedis</taxon>
        <taxon>Mucoromycota</taxon>
        <taxon>Mortierellomycotina</taxon>
        <taxon>Mortierellomycetes</taxon>
        <taxon>Mortierellales</taxon>
        <taxon>Mortierellaceae</taxon>
        <taxon>Dissophora</taxon>
    </lineage>
</organism>
<reference evidence="6" key="1">
    <citation type="journal article" date="2020" name="Fungal Divers.">
        <title>Resolving the Mortierellaceae phylogeny through synthesis of multi-gene phylogenetics and phylogenomics.</title>
        <authorList>
            <person name="Vandepol N."/>
            <person name="Liber J."/>
            <person name="Desiro A."/>
            <person name="Na H."/>
            <person name="Kennedy M."/>
            <person name="Barry K."/>
            <person name="Grigoriev I.V."/>
            <person name="Miller A.N."/>
            <person name="O'Donnell K."/>
            <person name="Stajich J.E."/>
            <person name="Bonito G."/>
        </authorList>
    </citation>
    <scope>NUCLEOTIDE SEQUENCE</scope>
    <source>
        <strain evidence="6">REB-010B</strain>
    </source>
</reference>
<keyword evidence="7" id="KW-1185">Reference proteome</keyword>
<dbReference type="SMART" id="SM00291">
    <property type="entry name" value="ZnF_ZZ"/>
    <property type="match status" value="1"/>
</dbReference>
<dbReference type="CDD" id="cd02249">
    <property type="entry name" value="ZZ"/>
    <property type="match status" value="1"/>
</dbReference>
<dbReference type="InterPro" id="IPR052260">
    <property type="entry name" value="Autophagy_Rcpt_SigReg"/>
</dbReference>
<comment type="caution">
    <text evidence="6">The sequence shown here is derived from an EMBL/GenBank/DDBJ whole genome shotgun (WGS) entry which is preliminary data.</text>
</comment>
<dbReference type="InterPro" id="IPR000433">
    <property type="entry name" value="Znf_ZZ"/>
</dbReference>